<protein>
    <submittedName>
        <fullName evidence="1">Uncharacterized protein</fullName>
    </submittedName>
</protein>
<dbReference type="AlphaFoldDB" id="A0A381VV01"/>
<sequence>KNTNIKVVKGTLAKVSAKLSKNRSYK</sequence>
<proteinExistence type="predicted"/>
<feature type="non-terminal residue" evidence="1">
    <location>
        <position position="1"/>
    </location>
</feature>
<gene>
    <name evidence="1" type="ORF">METZ01_LOCUS96948</name>
</gene>
<evidence type="ECO:0000313" key="1">
    <source>
        <dbReference type="EMBL" id="SVA44094.1"/>
    </source>
</evidence>
<reference evidence="1" key="1">
    <citation type="submission" date="2018-05" db="EMBL/GenBank/DDBJ databases">
        <authorList>
            <person name="Lanie J.A."/>
            <person name="Ng W.-L."/>
            <person name="Kazmierczak K.M."/>
            <person name="Andrzejewski T.M."/>
            <person name="Davidsen T.M."/>
            <person name="Wayne K.J."/>
            <person name="Tettelin H."/>
            <person name="Glass J.I."/>
            <person name="Rusch D."/>
            <person name="Podicherti R."/>
            <person name="Tsui H.-C.T."/>
            <person name="Winkler M.E."/>
        </authorList>
    </citation>
    <scope>NUCLEOTIDE SEQUENCE</scope>
</reference>
<name>A0A381VV01_9ZZZZ</name>
<accession>A0A381VV01</accession>
<dbReference type="EMBL" id="UINC01009863">
    <property type="protein sequence ID" value="SVA44094.1"/>
    <property type="molecule type" value="Genomic_DNA"/>
</dbReference>
<organism evidence="1">
    <name type="scientific">marine metagenome</name>
    <dbReference type="NCBI Taxonomy" id="408172"/>
    <lineage>
        <taxon>unclassified sequences</taxon>
        <taxon>metagenomes</taxon>
        <taxon>ecological metagenomes</taxon>
    </lineage>
</organism>